<comment type="function">
    <text evidence="9">Converts cobyric acid to cobinamide by the addition of aminopropanol on the F carboxylic group.</text>
</comment>
<protein>
    <recommendedName>
        <fullName evidence="9">Cobalamin biosynthesis protein CobD</fullName>
    </recommendedName>
</protein>
<feature type="transmembrane region" description="Helical" evidence="9">
    <location>
        <begin position="74"/>
        <end position="96"/>
    </location>
</feature>
<dbReference type="Pfam" id="PF03186">
    <property type="entry name" value="CobD_Cbib"/>
    <property type="match status" value="1"/>
</dbReference>
<keyword evidence="7 9" id="KW-1133">Transmembrane helix</keyword>
<dbReference type="NCBIfam" id="TIGR00380">
    <property type="entry name" value="cobal_cbiB"/>
    <property type="match status" value="1"/>
</dbReference>
<comment type="similarity">
    <text evidence="3 9">Belongs to the CobD/CbiB family.</text>
</comment>
<comment type="caution">
    <text evidence="9">Lacks conserved residue(s) required for the propagation of feature annotation.</text>
</comment>
<dbReference type="InterPro" id="IPR004485">
    <property type="entry name" value="Cobalamin_biosynth_CobD/CbiB"/>
</dbReference>
<accession>A0ABV8S4E7</accession>
<evidence type="ECO:0000256" key="5">
    <source>
        <dbReference type="ARBA" id="ARBA00022573"/>
    </source>
</evidence>
<reference evidence="11" key="1">
    <citation type="journal article" date="2019" name="Int. J. Syst. Evol. Microbiol.">
        <title>The Global Catalogue of Microorganisms (GCM) 10K type strain sequencing project: providing services to taxonomists for standard genome sequencing and annotation.</title>
        <authorList>
            <consortium name="The Broad Institute Genomics Platform"/>
            <consortium name="The Broad Institute Genome Sequencing Center for Infectious Disease"/>
            <person name="Wu L."/>
            <person name="Ma J."/>
        </authorList>
    </citation>
    <scope>NUCLEOTIDE SEQUENCE [LARGE SCALE GENOMIC DNA]</scope>
    <source>
        <strain evidence="11">CGMCC 4.1641</strain>
    </source>
</reference>
<dbReference type="PANTHER" id="PTHR34308:SF1">
    <property type="entry name" value="COBALAMIN BIOSYNTHESIS PROTEIN CBIB"/>
    <property type="match status" value="1"/>
</dbReference>
<evidence type="ECO:0000313" key="11">
    <source>
        <dbReference type="Proteomes" id="UP001595755"/>
    </source>
</evidence>
<dbReference type="EMBL" id="JBHSED010000001">
    <property type="protein sequence ID" value="MFC4301862.1"/>
    <property type="molecule type" value="Genomic_DNA"/>
</dbReference>
<keyword evidence="5 9" id="KW-0169">Cobalamin biosynthesis</keyword>
<keyword evidence="6 9" id="KW-0812">Transmembrane</keyword>
<comment type="pathway">
    <text evidence="2 9">Cofactor biosynthesis; adenosylcobalamin biosynthesis.</text>
</comment>
<dbReference type="RefSeq" id="WP_204604665.1">
    <property type="nucleotide sequence ID" value="NZ_JBHSED010000001.1"/>
</dbReference>
<evidence type="ECO:0000313" key="10">
    <source>
        <dbReference type="EMBL" id="MFC4301862.1"/>
    </source>
</evidence>
<keyword evidence="11" id="KW-1185">Reference proteome</keyword>
<dbReference type="Proteomes" id="UP001595755">
    <property type="component" value="Unassembled WGS sequence"/>
</dbReference>
<evidence type="ECO:0000256" key="7">
    <source>
        <dbReference type="ARBA" id="ARBA00022989"/>
    </source>
</evidence>
<dbReference type="HAMAP" id="MF_00024">
    <property type="entry name" value="CobD_CbiB"/>
    <property type="match status" value="1"/>
</dbReference>
<keyword evidence="4 9" id="KW-1003">Cell membrane</keyword>
<feature type="transmembrane region" description="Helical" evidence="9">
    <location>
        <begin position="223"/>
        <end position="243"/>
    </location>
</feature>
<evidence type="ECO:0000256" key="8">
    <source>
        <dbReference type="ARBA" id="ARBA00023136"/>
    </source>
</evidence>
<comment type="caution">
    <text evidence="10">The sequence shown here is derived from an EMBL/GenBank/DDBJ whole genome shotgun (WGS) entry which is preliminary data.</text>
</comment>
<evidence type="ECO:0000256" key="6">
    <source>
        <dbReference type="ARBA" id="ARBA00022692"/>
    </source>
</evidence>
<feature type="transmembrane region" description="Helical" evidence="9">
    <location>
        <begin position="314"/>
        <end position="335"/>
    </location>
</feature>
<proteinExistence type="inferred from homology"/>
<evidence type="ECO:0000256" key="9">
    <source>
        <dbReference type="HAMAP-Rule" id="MF_00024"/>
    </source>
</evidence>
<evidence type="ECO:0000256" key="2">
    <source>
        <dbReference type="ARBA" id="ARBA00004953"/>
    </source>
</evidence>
<evidence type="ECO:0000256" key="4">
    <source>
        <dbReference type="ARBA" id="ARBA00022475"/>
    </source>
</evidence>
<sequence length="338" mass="36415">MLEIAIVLCAFLIDLAVGDPRMLPHPVVGMGYVIGKLEPRLRAIAASRVVLRVAGWRLPPGQSAQQRALKLAGIGFPLLLVGGAFALTWLLLLLLYRLHPWLAYGAEAWLVSTTIAARGLGDAGTDIWRLLQTNRLPEARQALSMIVGRDTEELDEAEITRGAVETVAENIVDAILSPLLYALIGGAPLAMAYRAANTLDSMVGYRDEKYAQLGWASARFDDAANWIPARLSAFAIAAAAWLLRLRSREALRSVRRYARLHPSPNSGFPESAVAGALGIQLGGLNYYKGVASDRARMGDPLFPLEARHIRLTVAIMYASSGLFLLAGIGLAGLAVCLL</sequence>
<feature type="transmembrane region" description="Helical" evidence="9">
    <location>
        <begin position="179"/>
        <end position="196"/>
    </location>
</feature>
<evidence type="ECO:0000256" key="3">
    <source>
        <dbReference type="ARBA" id="ARBA00006263"/>
    </source>
</evidence>
<keyword evidence="8 9" id="KW-0472">Membrane</keyword>
<gene>
    <name evidence="10" type="primary">cbiB</name>
    <name evidence="9" type="synonym">cobD</name>
    <name evidence="10" type="ORF">ACFO1S_00245</name>
</gene>
<evidence type="ECO:0000256" key="1">
    <source>
        <dbReference type="ARBA" id="ARBA00004651"/>
    </source>
</evidence>
<name>A0ABV8S4E7_9BACL</name>
<organism evidence="10 11">
    <name type="scientific">Cohnella boryungensis</name>
    <dbReference type="NCBI Taxonomy" id="768479"/>
    <lineage>
        <taxon>Bacteria</taxon>
        <taxon>Bacillati</taxon>
        <taxon>Bacillota</taxon>
        <taxon>Bacilli</taxon>
        <taxon>Bacillales</taxon>
        <taxon>Paenibacillaceae</taxon>
        <taxon>Cohnella</taxon>
    </lineage>
</organism>
<comment type="subcellular location">
    <subcellularLocation>
        <location evidence="1 9">Cell membrane</location>
        <topology evidence="1 9">Multi-pass membrane protein</topology>
    </subcellularLocation>
</comment>
<dbReference type="PANTHER" id="PTHR34308">
    <property type="entry name" value="COBALAMIN BIOSYNTHESIS PROTEIN CBIB"/>
    <property type="match status" value="1"/>
</dbReference>